<dbReference type="EMBL" id="BLLF01001582">
    <property type="protein sequence ID" value="GFH20141.1"/>
    <property type="molecule type" value="Genomic_DNA"/>
</dbReference>
<protein>
    <submittedName>
        <fullName evidence="10">Uncharacterized protein</fullName>
    </submittedName>
</protein>
<keyword evidence="11" id="KW-1185">Reference proteome</keyword>
<evidence type="ECO:0000313" key="10">
    <source>
        <dbReference type="EMBL" id="GFH20141.1"/>
    </source>
</evidence>
<proteinExistence type="inferred from homology"/>
<feature type="repeat" description="Solcar" evidence="8">
    <location>
        <begin position="36"/>
        <end position="120"/>
    </location>
</feature>
<keyword evidence="4 8" id="KW-0812">Transmembrane</keyword>
<evidence type="ECO:0000256" key="1">
    <source>
        <dbReference type="ARBA" id="ARBA00004225"/>
    </source>
</evidence>
<dbReference type="Proteomes" id="UP000485058">
    <property type="component" value="Unassembled WGS sequence"/>
</dbReference>
<evidence type="ECO:0000256" key="5">
    <source>
        <dbReference type="ARBA" id="ARBA00022989"/>
    </source>
</evidence>
<accession>A0A699ZDE1</accession>
<name>A0A699ZDE1_HAELA</name>
<evidence type="ECO:0000256" key="2">
    <source>
        <dbReference type="ARBA" id="ARBA00006375"/>
    </source>
</evidence>
<keyword evidence="3 9" id="KW-0813">Transport</keyword>
<evidence type="ECO:0000256" key="3">
    <source>
        <dbReference type="ARBA" id="ARBA00022448"/>
    </source>
</evidence>
<dbReference type="GO" id="GO:0015093">
    <property type="term" value="F:ferrous iron transmembrane transporter activity"/>
    <property type="evidence" value="ECO:0007669"/>
    <property type="project" value="TreeGrafter"/>
</dbReference>
<dbReference type="GO" id="GO:0048250">
    <property type="term" value="P:iron import into the mitochondrion"/>
    <property type="evidence" value="ECO:0007669"/>
    <property type="project" value="TreeGrafter"/>
</dbReference>
<reference evidence="10 11" key="1">
    <citation type="submission" date="2020-02" db="EMBL/GenBank/DDBJ databases">
        <title>Draft genome sequence of Haematococcus lacustris strain NIES-144.</title>
        <authorList>
            <person name="Morimoto D."/>
            <person name="Nakagawa S."/>
            <person name="Yoshida T."/>
            <person name="Sawayama S."/>
        </authorList>
    </citation>
    <scope>NUCLEOTIDE SEQUENCE [LARGE SCALE GENOMIC DNA]</scope>
    <source>
        <strain evidence="10 11">NIES-144</strain>
    </source>
</reference>
<evidence type="ECO:0000256" key="7">
    <source>
        <dbReference type="ARBA" id="ARBA00023136"/>
    </source>
</evidence>
<dbReference type="Gene3D" id="1.50.40.10">
    <property type="entry name" value="Mitochondrial carrier domain"/>
    <property type="match status" value="2"/>
</dbReference>
<dbReference type="InterPro" id="IPR023395">
    <property type="entry name" value="MCP_dom_sf"/>
</dbReference>
<keyword evidence="7 8" id="KW-0472">Membrane</keyword>
<evidence type="ECO:0000256" key="6">
    <source>
        <dbReference type="ARBA" id="ARBA00023128"/>
    </source>
</evidence>
<comment type="similarity">
    <text evidence="2 9">Belongs to the mitochondrial carrier (TC 2.A.29) family.</text>
</comment>
<keyword evidence="6" id="KW-0496">Mitochondrion</keyword>
<dbReference type="GO" id="GO:0031966">
    <property type="term" value="C:mitochondrial membrane"/>
    <property type="evidence" value="ECO:0007669"/>
    <property type="project" value="UniProtKB-SubCell"/>
</dbReference>
<evidence type="ECO:0000313" key="11">
    <source>
        <dbReference type="Proteomes" id="UP000485058"/>
    </source>
</evidence>
<sequence length="123" mass="13666">MSDAEAVVSAEEELYDGLSFVSVYHSEGPAAFFRSYRTTLVMNVPFIAMHFSVYDAAKGLLVGGEDGDEDTLLVQLLPVMRRIVQEEGWSALWRGVRPRVLFNAPSAAICWGTYESIKAFLAR</sequence>
<dbReference type="PANTHER" id="PTHR45758">
    <property type="entry name" value="MITOFERRIN-1-RELATED"/>
    <property type="match status" value="1"/>
</dbReference>
<gene>
    <name evidence="10" type="ORF">HaLaN_17218</name>
</gene>
<comment type="subcellular location">
    <subcellularLocation>
        <location evidence="1">Mitochondrion membrane</location>
        <topology evidence="1">Multi-pass membrane protein</topology>
    </subcellularLocation>
</comment>
<evidence type="ECO:0000256" key="9">
    <source>
        <dbReference type="RuleBase" id="RU000488"/>
    </source>
</evidence>
<comment type="caution">
    <text evidence="10">The sequence shown here is derived from an EMBL/GenBank/DDBJ whole genome shotgun (WGS) entry which is preliminary data.</text>
</comment>
<evidence type="ECO:0000256" key="4">
    <source>
        <dbReference type="ARBA" id="ARBA00022692"/>
    </source>
</evidence>
<dbReference type="AlphaFoldDB" id="A0A699ZDE1"/>
<organism evidence="10 11">
    <name type="scientific">Haematococcus lacustris</name>
    <name type="common">Green alga</name>
    <name type="synonym">Haematococcus pluvialis</name>
    <dbReference type="NCBI Taxonomy" id="44745"/>
    <lineage>
        <taxon>Eukaryota</taxon>
        <taxon>Viridiplantae</taxon>
        <taxon>Chlorophyta</taxon>
        <taxon>core chlorophytes</taxon>
        <taxon>Chlorophyceae</taxon>
        <taxon>CS clade</taxon>
        <taxon>Chlamydomonadales</taxon>
        <taxon>Haematococcaceae</taxon>
        <taxon>Haematococcus</taxon>
    </lineage>
</organism>
<dbReference type="SUPFAM" id="SSF103506">
    <property type="entry name" value="Mitochondrial carrier"/>
    <property type="match status" value="1"/>
</dbReference>
<dbReference type="InterPro" id="IPR018108">
    <property type="entry name" value="MCP_transmembrane"/>
</dbReference>
<dbReference type="Pfam" id="PF00153">
    <property type="entry name" value="Mito_carr"/>
    <property type="match status" value="2"/>
</dbReference>
<dbReference type="PANTHER" id="PTHR45758:SF4">
    <property type="entry name" value="MITOFERRIN-1"/>
    <property type="match status" value="1"/>
</dbReference>
<dbReference type="PROSITE" id="PS50920">
    <property type="entry name" value="SOLCAR"/>
    <property type="match status" value="1"/>
</dbReference>
<evidence type="ECO:0000256" key="8">
    <source>
        <dbReference type="PROSITE-ProRule" id="PRU00282"/>
    </source>
</evidence>
<keyword evidence="5" id="KW-1133">Transmembrane helix</keyword>